<evidence type="ECO:0000256" key="1">
    <source>
        <dbReference type="ARBA" id="ARBA00023172"/>
    </source>
</evidence>
<evidence type="ECO:0000313" key="4">
    <source>
        <dbReference type="Proteomes" id="UP001159405"/>
    </source>
</evidence>
<accession>A0ABN8P4C9</accession>
<organism evidence="3 4">
    <name type="scientific">Porites lobata</name>
    <dbReference type="NCBI Taxonomy" id="104759"/>
    <lineage>
        <taxon>Eukaryota</taxon>
        <taxon>Metazoa</taxon>
        <taxon>Cnidaria</taxon>
        <taxon>Anthozoa</taxon>
        <taxon>Hexacorallia</taxon>
        <taxon>Scleractinia</taxon>
        <taxon>Fungiina</taxon>
        <taxon>Poritidae</taxon>
        <taxon>Porites</taxon>
    </lineage>
</organism>
<feature type="domain" description="ALOG" evidence="2">
    <location>
        <begin position="1"/>
        <end position="75"/>
    </location>
</feature>
<protein>
    <recommendedName>
        <fullName evidence="2">ALOG domain-containing protein</fullName>
    </recommendedName>
</protein>
<dbReference type="EMBL" id="CALNXK010000051">
    <property type="protein sequence ID" value="CAH3132631.1"/>
    <property type="molecule type" value="Genomic_DNA"/>
</dbReference>
<evidence type="ECO:0000259" key="2">
    <source>
        <dbReference type="PROSITE" id="PS51697"/>
    </source>
</evidence>
<keyword evidence="4" id="KW-1185">Reference proteome</keyword>
<proteinExistence type="predicted"/>
<comment type="caution">
    <text evidence="3">The sequence shown here is derived from an EMBL/GenBank/DDBJ whole genome shotgun (WGS) entry which is preliminary data.</text>
</comment>
<reference evidence="3 4" key="1">
    <citation type="submission" date="2022-05" db="EMBL/GenBank/DDBJ databases">
        <authorList>
            <consortium name="Genoscope - CEA"/>
            <person name="William W."/>
        </authorList>
    </citation>
    <scope>NUCLEOTIDE SEQUENCE [LARGE SCALE GENOMIC DNA]</scope>
</reference>
<dbReference type="InterPro" id="IPR013762">
    <property type="entry name" value="Integrase-like_cat_sf"/>
</dbReference>
<name>A0ABN8P4C9_9CNID</name>
<gene>
    <name evidence="3" type="ORF">PLOB_00036036</name>
</gene>
<dbReference type="Pfam" id="PF04852">
    <property type="entry name" value="ALOG_dom"/>
    <property type="match status" value="1"/>
</dbReference>
<dbReference type="SUPFAM" id="SSF56349">
    <property type="entry name" value="DNA breaking-rejoining enzymes"/>
    <property type="match status" value="1"/>
</dbReference>
<feature type="non-terminal residue" evidence="3">
    <location>
        <position position="208"/>
    </location>
</feature>
<dbReference type="Gene3D" id="1.10.443.10">
    <property type="entry name" value="Intergrase catalytic core"/>
    <property type="match status" value="1"/>
</dbReference>
<dbReference type="InterPro" id="IPR011010">
    <property type="entry name" value="DNA_brk_join_enz"/>
</dbReference>
<keyword evidence="1" id="KW-0233">DNA recombination</keyword>
<sequence length="208" mass="23620">MLRENRNSMCTLALVRPRLAAGTVDSYIGKLRAIFNRLGRTGFSNPLAHPCVKEYLKFVREEQAQQPLPPRQAVPLFYDKFTRLIAYLRGLIAEGSALSPLNRYLLVRDITFFVIGFYTGDRASDLGRLKADQHFRLKDREGFLLNFTFTKTRRAGQFRPFALLRIPNVPVCPYLKAAHINDGETPHSFRVGISYTLKGLGCTPEQIA</sequence>
<evidence type="ECO:0000313" key="3">
    <source>
        <dbReference type="EMBL" id="CAH3132631.1"/>
    </source>
</evidence>
<dbReference type="Proteomes" id="UP001159405">
    <property type="component" value="Unassembled WGS sequence"/>
</dbReference>
<dbReference type="PROSITE" id="PS51697">
    <property type="entry name" value="ALOG"/>
    <property type="match status" value="1"/>
</dbReference>
<dbReference type="InterPro" id="IPR006936">
    <property type="entry name" value="ALOG_dom"/>
</dbReference>